<dbReference type="CDD" id="cd01392">
    <property type="entry name" value="HTH_LacI"/>
    <property type="match status" value="1"/>
</dbReference>
<protein>
    <submittedName>
        <fullName evidence="5">Degradation activator</fullName>
    </submittedName>
    <submittedName>
        <fullName evidence="6">LacI family DNA-binding transcriptional regulator</fullName>
    </submittedName>
</protein>
<dbReference type="InterPro" id="IPR000843">
    <property type="entry name" value="HTH_LacI"/>
</dbReference>
<accession>A0A174L668</accession>
<dbReference type="GO" id="GO:0003700">
    <property type="term" value="F:DNA-binding transcription factor activity"/>
    <property type="evidence" value="ECO:0007669"/>
    <property type="project" value="TreeGrafter"/>
</dbReference>
<proteinExistence type="predicted"/>
<dbReference type="InterPro" id="IPR028082">
    <property type="entry name" value="Peripla_BP_I"/>
</dbReference>
<dbReference type="GO" id="GO:0000976">
    <property type="term" value="F:transcription cis-regulatory region binding"/>
    <property type="evidence" value="ECO:0007669"/>
    <property type="project" value="TreeGrafter"/>
</dbReference>
<dbReference type="PANTHER" id="PTHR30146:SF109">
    <property type="entry name" value="HTH-TYPE TRANSCRIPTIONAL REGULATOR GALS"/>
    <property type="match status" value="1"/>
</dbReference>
<dbReference type="STRING" id="1150298.ERS852406_00687"/>
<evidence type="ECO:0000313" key="5">
    <source>
        <dbReference type="EMBL" id="CUN79040.1"/>
    </source>
</evidence>
<dbReference type="OrthoDB" id="43195at2"/>
<dbReference type="InterPro" id="IPR010982">
    <property type="entry name" value="Lambda_DNA-bd_dom_sf"/>
</dbReference>
<name>A0A174L668_9FIRM</name>
<evidence type="ECO:0000259" key="4">
    <source>
        <dbReference type="Pfam" id="PF13377"/>
    </source>
</evidence>
<reference evidence="6" key="2">
    <citation type="submission" date="2022-01" db="EMBL/GenBank/DDBJ databases">
        <title>Collection of gut derived symbiotic bacterial strains cultured from healthy donors.</title>
        <authorList>
            <person name="Lin H."/>
            <person name="Kohout C."/>
            <person name="Waligurski E."/>
            <person name="Pamer E.G."/>
        </authorList>
    </citation>
    <scope>NUCLEOTIDE SEQUENCE</scope>
    <source>
        <strain evidence="6">DFI.5.49</strain>
    </source>
</reference>
<evidence type="ECO:0000256" key="3">
    <source>
        <dbReference type="ARBA" id="ARBA00023163"/>
    </source>
</evidence>
<dbReference type="SUPFAM" id="SSF53822">
    <property type="entry name" value="Periplasmic binding protein-like I"/>
    <property type="match status" value="1"/>
</dbReference>
<dbReference type="Gene3D" id="3.40.50.2300">
    <property type="match status" value="2"/>
</dbReference>
<reference evidence="5 7" key="1">
    <citation type="submission" date="2015-09" db="EMBL/GenBank/DDBJ databases">
        <authorList>
            <consortium name="Pathogen Informatics"/>
        </authorList>
    </citation>
    <scope>NUCLEOTIDE SEQUENCE [LARGE SCALE GENOMIC DNA]</scope>
    <source>
        <strain evidence="5 7">2789STDY5608849</strain>
    </source>
</reference>
<dbReference type="AlphaFoldDB" id="A0A174L668"/>
<evidence type="ECO:0000313" key="7">
    <source>
        <dbReference type="Proteomes" id="UP000095706"/>
    </source>
</evidence>
<dbReference type="EMBL" id="JAKNFS010000003">
    <property type="protein sequence ID" value="MCG4764416.1"/>
    <property type="molecule type" value="Genomic_DNA"/>
</dbReference>
<dbReference type="PANTHER" id="PTHR30146">
    <property type="entry name" value="LACI-RELATED TRANSCRIPTIONAL REPRESSOR"/>
    <property type="match status" value="1"/>
</dbReference>
<dbReference type="SUPFAM" id="SSF47413">
    <property type="entry name" value="lambda repressor-like DNA-binding domains"/>
    <property type="match status" value="1"/>
</dbReference>
<dbReference type="Gene3D" id="1.10.260.40">
    <property type="entry name" value="lambda repressor-like DNA-binding domains"/>
    <property type="match status" value="1"/>
</dbReference>
<evidence type="ECO:0000256" key="1">
    <source>
        <dbReference type="ARBA" id="ARBA00023015"/>
    </source>
</evidence>
<dbReference type="EMBL" id="CYYV01000003">
    <property type="protein sequence ID" value="CUN79040.1"/>
    <property type="molecule type" value="Genomic_DNA"/>
</dbReference>
<feature type="domain" description="Transcriptional regulator LacI/GalR-like sensor" evidence="4">
    <location>
        <begin position="175"/>
        <end position="337"/>
    </location>
</feature>
<dbReference type="Proteomes" id="UP001199915">
    <property type="component" value="Unassembled WGS sequence"/>
</dbReference>
<dbReference type="Proteomes" id="UP000095706">
    <property type="component" value="Unassembled WGS sequence"/>
</dbReference>
<evidence type="ECO:0000313" key="6">
    <source>
        <dbReference type="EMBL" id="MCG4764416.1"/>
    </source>
</evidence>
<gene>
    <name evidence="5" type="primary">degA_1</name>
    <name evidence="5" type="ORF">ERS852406_00687</name>
    <name evidence="6" type="ORF">L0N21_02600</name>
</gene>
<dbReference type="RefSeq" id="WP_055218100.1">
    <property type="nucleotide sequence ID" value="NZ_CYYV01000003.1"/>
</dbReference>
<keyword evidence="3" id="KW-0804">Transcription</keyword>
<keyword evidence="1" id="KW-0805">Transcription regulation</keyword>
<dbReference type="InterPro" id="IPR046335">
    <property type="entry name" value="LacI/GalR-like_sensor"/>
</dbReference>
<dbReference type="Pfam" id="PF13377">
    <property type="entry name" value="Peripla_BP_3"/>
    <property type="match status" value="1"/>
</dbReference>
<evidence type="ECO:0000256" key="2">
    <source>
        <dbReference type="ARBA" id="ARBA00023125"/>
    </source>
</evidence>
<keyword evidence="2 6" id="KW-0238">DNA-binding</keyword>
<sequence length="342" mass="39078">MGKVTIQSMAKELGLSRNTVAMALKDDPKVAPVTRERVLRMAKRNGYLGENVYVEEVRAPQEKHYNIMVLRTRDAAVYWDRVVSGISEEASLNNCQTRVAVVTEREEENGILPLGLNENIDAIFCIKMLPLEYMQKLVNLGYRIFQLDHYCGIEQRPMGDIVRVDGVQPVSVLTSHLIGQGMTRIGFLSEHSSTYESMHDRYIGFLAAMEQAGIPIEADLVRPDMESDHFYYPENFDKIVASYDTLPEAIVCGNDMIAKRLTESFRKIGVRVPEDVALTGFDDDEDRMLYPFFSTVHVDTKWLGRRMVHEFLWREEHPEAPKERILVSGEVVVRRSSCKRQG</sequence>
<organism evidence="5 7">
    <name type="scientific">Fusicatenibacter saccharivorans</name>
    <dbReference type="NCBI Taxonomy" id="1150298"/>
    <lineage>
        <taxon>Bacteria</taxon>
        <taxon>Bacillati</taxon>
        <taxon>Bacillota</taxon>
        <taxon>Clostridia</taxon>
        <taxon>Lachnospirales</taxon>
        <taxon>Lachnospiraceae</taxon>
        <taxon>Fusicatenibacter</taxon>
    </lineage>
</organism>